<keyword evidence="6 10" id="KW-0460">Magnesium</keyword>
<dbReference type="GO" id="GO:0015977">
    <property type="term" value="P:carbon fixation"/>
    <property type="evidence" value="ECO:0007669"/>
    <property type="project" value="UniProtKB-UniRule"/>
</dbReference>
<sequence>MGELSVDSYAPLRANVNLLGQILGETMSNDLGAGFLEKVEQIRVLAKDSRSGDETARSKMLTILAELPDEELVPFVKAFNQFLNLANIAEQFHTISHDCDEKVCAPQPIDDLFERLKSQPNAEEKVLNCLNETSIDIVLTAHPTEISRRTLIKKYNSIIHCLSVLDSERIDYDERQKYSQRLRELVSQIWHTNEIRQQRPTPVDEATWGLSTLEVSLWQAVPDFMRQLEGQFQKHFNRQLPKTVMPLKFSSWMGGDRDGNPFVTAEVTQEVLYRNRQRAALLYLEDIDELVSELSMDDASDRMIEAVGADRTPYRVLLRQLRKRLKRTIKALDLKLEDEEAELPVKKLIWHTRDLTAPLTMMYDSLVEKGMTLIANGKLLDTLRRLSCFGVHLLKLDIRQDSGRHAEVFQELLAYLELGDYNSWSETQKQTFLLLELQNKRPLIPQHWKPSANVQEVLDTTRVVAQQSQQALGSYVISMAREPSDVLAVILLLQEAGCQWTMPVVPLFETLDDLNHASDSINQLLTVDWYREHIKGSQEVMIGYSDSSKDAGVIAASWAQYEAQEQLVEVCKQWDIKLTLFHGRGGTIGRGGGPAHQAILSQPPGSVDGRIRVTEQGEMIRFKFGLPKMACKSLALYASAVMEASILPPPEPKPEWRKVMHLMSETSLHAYRNVVRHDPQFVEYFRYATPEVELGKLPLGSRPAKRRKDGGIESLRAIPWSFAWSQNRLNLPAWLGAGDAIKEAVKQGYIDTLRIMVKEWPYFSSRMSMLEMVYAKSETNIAKYYERCLVPKQLHGFGHRLSDKLHSGKATLLNLIESEVLMASTPWSRESINLRNPYLDPLHALQVELLARTRKTSEMDKELELALMLTIAGVAAGMRNTG</sequence>
<keyword evidence="13" id="KW-0670">Pyruvate</keyword>
<dbReference type="EMBL" id="QZEI01000047">
    <property type="protein sequence ID" value="RLV58997.1"/>
    <property type="molecule type" value="Genomic_DNA"/>
</dbReference>
<comment type="cofactor">
    <cofactor evidence="1 10">
        <name>Mg(2+)</name>
        <dbReference type="ChEBI" id="CHEBI:18420"/>
    </cofactor>
</comment>
<dbReference type="GO" id="GO:0006099">
    <property type="term" value="P:tricarboxylic acid cycle"/>
    <property type="evidence" value="ECO:0007669"/>
    <property type="project" value="InterPro"/>
</dbReference>
<evidence type="ECO:0000256" key="2">
    <source>
        <dbReference type="ARBA" id="ARBA00003670"/>
    </source>
</evidence>
<comment type="caution">
    <text evidence="13">The sequence shown here is derived from an EMBL/GenBank/DDBJ whole genome shotgun (WGS) entry which is preliminary data.</text>
</comment>
<dbReference type="InterPro" id="IPR018129">
    <property type="entry name" value="PEP_COase_Lys_AS"/>
</dbReference>
<dbReference type="SUPFAM" id="SSF51621">
    <property type="entry name" value="Phosphoenolpyruvate/pyruvate domain"/>
    <property type="match status" value="1"/>
</dbReference>
<dbReference type="InterPro" id="IPR021135">
    <property type="entry name" value="PEP_COase"/>
</dbReference>
<evidence type="ECO:0000313" key="14">
    <source>
        <dbReference type="Proteomes" id="UP000281474"/>
    </source>
</evidence>
<evidence type="ECO:0000256" key="10">
    <source>
        <dbReference type="HAMAP-Rule" id="MF_00595"/>
    </source>
</evidence>
<dbReference type="PROSITE" id="PS00781">
    <property type="entry name" value="PEPCASE_1"/>
    <property type="match status" value="1"/>
</dbReference>
<dbReference type="GO" id="GO:0005829">
    <property type="term" value="C:cytosol"/>
    <property type="evidence" value="ECO:0007669"/>
    <property type="project" value="TreeGrafter"/>
</dbReference>
<comment type="subunit">
    <text evidence="10">Homotetramer.</text>
</comment>
<name>A0A3L8PUA4_9GAMM</name>
<evidence type="ECO:0000256" key="9">
    <source>
        <dbReference type="ARBA" id="ARBA00048995"/>
    </source>
</evidence>
<dbReference type="GO" id="GO:0008964">
    <property type="term" value="F:phosphoenolpyruvate carboxylase activity"/>
    <property type="evidence" value="ECO:0007669"/>
    <property type="project" value="UniProtKB-UniRule"/>
</dbReference>
<dbReference type="GO" id="GO:0000287">
    <property type="term" value="F:magnesium ion binding"/>
    <property type="evidence" value="ECO:0007669"/>
    <property type="project" value="UniProtKB-UniRule"/>
</dbReference>
<dbReference type="RefSeq" id="WP_121839681.1">
    <property type="nucleotide sequence ID" value="NZ_ML014796.1"/>
</dbReference>
<evidence type="ECO:0000256" key="12">
    <source>
        <dbReference type="PROSITE-ProRule" id="PRU10112"/>
    </source>
</evidence>
<proteinExistence type="inferred from homology"/>
<reference evidence="13 14" key="1">
    <citation type="submission" date="2018-09" db="EMBL/GenBank/DDBJ databases">
        <title>Phylogeny of the Shewanellaceae, and recommendation for two new genera, Pseudoshewanella and Parashewanella.</title>
        <authorList>
            <person name="Wang G."/>
        </authorList>
    </citation>
    <scope>NUCLEOTIDE SEQUENCE [LARGE SCALE GENOMIC DNA]</scope>
    <source>
        <strain evidence="13 14">C51</strain>
    </source>
</reference>
<evidence type="ECO:0000256" key="1">
    <source>
        <dbReference type="ARBA" id="ARBA00001946"/>
    </source>
</evidence>
<dbReference type="Gene3D" id="1.20.1440.90">
    <property type="entry name" value="Phosphoenolpyruvate/pyruvate domain"/>
    <property type="match status" value="1"/>
</dbReference>
<protein>
    <recommendedName>
        <fullName evidence="5 10">Phosphoenolpyruvate carboxylase</fullName>
        <shortName evidence="10">PEPC</shortName>
        <shortName evidence="10">PEPCase</shortName>
        <ecNumber evidence="4 10">4.1.1.31</ecNumber>
    </recommendedName>
</protein>
<dbReference type="EC" id="4.1.1.31" evidence="4 10"/>
<evidence type="ECO:0000256" key="8">
    <source>
        <dbReference type="ARBA" id="ARBA00023300"/>
    </source>
</evidence>
<keyword evidence="8 10" id="KW-0120">Carbon dioxide fixation</keyword>
<evidence type="ECO:0000256" key="3">
    <source>
        <dbReference type="ARBA" id="ARBA00008346"/>
    </source>
</evidence>
<comment type="similarity">
    <text evidence="3 10">Belongs to the PEPCase type 1 family.</text>
</comment>
<organism evidence="13 14">
    <name type="scientific">Parashewanella curva</name>
    <dbReference type="NCBI Taxonomy" id="2338552"/>
    <lineage>
        <taxon>Bacteria</taxon>
        <taxon>Pseudomonadati</taxon>
        <taxon>Pseudomonadota</taxon>
        <taxon>Gammaproteobacteria</taxon>
        <taxon>Alteromonadales</taxon>
        <taxon>Shewanellaceae</taxon>
        <taxon>Parashewanella</taxon>
    </lineage>
</organism>
<dbReference type="PROSITE" id="PS00393">
    <property type="entry name" value="PEPCASE_2"/>
    <property type="match status" value="1"/>
</dbReference>
<dbReference type="NCBIfam" id="NF000584">
    <property type="entry name" value="PRK00009.1"/>
    <property type="match status" value="1"/>
</dbReference>
<dbReference type="GO" id="GO:0006107">
    <property type="term" value="P:oxaloacetate metabolic process"/>
    <property type="evidence" value="ECO:0007669"/>
    <property type="project" value="UniProtKB-UniRule"/>
</dbReference>
<dbReference type="HAMAP" id="MF_00595">
    <property type="entry name" value="PEPcase_type1"/>
    <property type="match status" value="1"/>
</dbReference>
<dbReference type="Proteomes" id="UP000281474">
    <property type="component" value="Unassembled WGS sequence"/>
</dbReference>
<dbReference type="InterPro" id="IPR022805">
    <property type="entry name" value="PEP_COase_bac/pln-type"/>
</dbReference>
<keyword evidence="7 10" id="KW-0456">Lyase</keyword>
<dbReference type="Pfam" id="PF00311">
    <property type="entry name" value="PEPcase"/>
    <property type="match status" value="1"/>
</dbReference>
<dbReference type="InterPro" id="IPR033129">
    <property type="entry name" value="PEPCASE_His_AS"/>
</dbReference>
<dbReference type="InterPro" id="IPR015813">
    <property type="entry name" value="Pyrv/PenolPyrv_kinase-like_dom"/>
</dbReference>
<accession>A0A3L8PUA4</accession>
<dbReference type="PANTHER" id="PTHR30523">
    <property type="entry name" value="PHOSPHOENOLPYRUVATE CARBOXYLASE"/>
    <property type="match status" value="1"/>
</dbReference>
<keyword evidence="14" id="KW-1185">Reference proteome</keyword>
<feature type="active site" evidence="10 11">
    <location>
        <position position="142"/>
    </location>
</feature>
<comment type="catalytic activity">
    <reaction evidence="9 10">
        <text>oxaloacetate + phosphate = phosphoenolpyruvate + hydrogencarbonate</text>
        <dbReference type="Rhea" id="RHEA:28370"/>
        <dbReference type="ChEBI" id="CHEBI:16452"/>
        <dbReference type="ChEBI" id="CHEBI:17544"/>
        <dbReference type="ChEBI" id="CHEBI:43474"/>
        <dbReference type="ChEBI" id="CHEBI:58702"/>
        <dbReference type="EC" id="4.1.1.31"/>
    </reaction>
</comment>
<gene>
    <name evidence="10" type="primary">ppc</name>
    <name evidence="13" type="ORF">D5018_14300</name>
</gene>
<dbReference type="PRINTS" id="PR00150">
    <property type="entry name" value="PEPCARBXLASE"/>
</dbReference>
<evidence type="ECO:0000313" key="13">
    <source>
        <dbReference type="EMBL" id="RLV58997.1"/>
    </source>
</evidence>
<feature type="active site" evidence="10 12">
    <location>
        <position position="549"/>
    </location>
</feature>
<evidence type="ECO:0000256" key="7">
    <source>
        <dbReference type="ARBA" id="ARBA00023239"/>
    </source>
</evidence>
<dbReference type="AlphaFoldDB" id="A0A3L8PUA4"/>
<evidence type="ECO:0000256" key="6">
    <source>
        <dbReference type="ARBA" id="ARBA00022842"/>
    </source>
</evidence>
<dbReference type="OrthoDB" id="9768133at2"/>
<evidence type="ECO:0000256" key="5">
    <source>
        <dbReference type="ARBA" id="ARBA00022419"/>
    </source>
</evidence>
<evidence type="ECO:0000256" key="11">
    <source>
        <dbReference type="PROSITE-ProRule" id="PRU10111"/>
    </source>
</evidence>
<dbReference type="PANTHER" id="PTHR30523:SF6">
    <property type="entry name" value="PHOSPHOENOLPYRUVATE CARBOXYLASE"/>
    <property type="match status" value="1"/>
</dbReference>
<evidence type="ECO:0000256" key="4">
    <source>
        <dbReference type="ARBA" id="ARBA00012305"/>
    </source>
</evidence>
<comment type="function">
    <text evidence="2 10">Forms oxaloacetate, a four-carbon dicarboxylic acid source for the tricarboxylic acid cycle.</text>
</comment>